<protein>
    <submittedName>
        <fullName evidence="2">Purine nucleoside permease</fullName>
    </submittedName>
</protein>
<keyword evidence="1" id="KW-0813">Transport</keyword>
<evidence type="ECO:0000313" key="3">
    <source>
        <dbReference type="Proteomes" id="UP001172155"/>
    </source>
</evidence>
<evidence type="ECO:0000256" key="1">
    <source>
        <dbReference type="PIRNR" id="PIRNR013171"/>
    </source>
</evidence>
<dbReference type="GO" id="GO:0055085">
    <property type="term" value="P:transmembrane transport"/>
    <property type="evidence" value="ECO:0007669"/>
    <property type="project" value="InterPro"/>
</dbReference>
<gene>
    <name evidence="2" type="ORF">B0T18DRAFT_322539</name>
</gene>
<organism evidence="2 3">
    <name type="scientific">Schizothecium vesticola</name>
    <dbReference type="NCBI Taxonomy" id="314040"/>
    <lineage>
        <taxon>Eukaryota</taxon>
        <taxon>Fungi</taxon>
        <taxon>Dikarya</taxon>
        <taxon>Ascomycota</taxon>
        <taxon>Pezizomycotina</taxon>
        <taxon>Sordariomycetes</taxon>
        <taxon>Sordariomycetidae</taxon>
        <taxon>Sordariales</taxon>
        <taxon>Schizotheciaceae</taxon>
        <taxon>Schizothecium</taxon>
    </lineage>
</organism>
<accession>A0AA40F1Z0</accession>
<proteinExistence type="inferred from homology"/>
<dbReference type="PANTHER" id="PTHR38643">
    <property type="entry name" value="PURINE NUCLEOSIDE PERMEASE C285.05-RELATED"/>
    <property type="match status" value="1"/>
</dbReference>
<comment type="caution">
    <text evidence="2">The sequence shown here is derived from an EMBL/GenBank/DDBJ whole genome shotgun (WGS) entry which is preliminary data.</text>
</comment>
<dbReference type="GO" id="GO:0009116">
    <property type="term" value="P:nucleoside metabolic process"/>
    <property type="evidence" value="ECO:0007669"/>
    <property type="project" value="InterPro"/>
</dbReference>
<dbReference type="PIRSF" id="PIRSF013171">
    <property type="entry name" value="Pur_nuclsid_perm"/>
    <property type="match status" value="1"/>
</dbReference>
<dbReference type="Pfam" id="PF06516">
    <property type="entry name" value="NUP"/>
    <property type="match status" value="1"/>
</dbReference>
<dbReference type="GO" id="GO:0005783">
    <property type="term" value="C:endoplasmic reticulum"/>
    <property type="evidence" value="ECO:0007669"/>
    <property type="project" value="TreeGrafter"/>
</dbReference>
<keyword evidence="3" id="KW-1185">Reference proteome</keyword>
<comment type="similarity">
    <text evidence="1">Belongs to the NUP family.</text>
</comment>
<dbReference type="AlphaFoldDB" id="A0AA40F1Z0"/>
<dbReference type="Proteomes" id="UP001172155">
    <property type="component" value="Unassembled WGS sequence"/>
</dbReference>
<dbReference type="GO" id="GO:0003824">
    <property type="term" value="F:catalytic activity"/>
    <property type="evidence" value="ECO:0007669"/>
    <property type="project" value="InterPro"/>
</dbReference>
<dbReference type="PANTHER" id="PTHR38643:SF1">
    <property type="entry name" value="PURINE NUCLEOSIDE PERMEASE C285.05-RELATED"/>
    <property type="match status" value="1"/>
</dbReference>
<evidence type="ECO:0000313" key="2">
    <source>
        <dbReference type="EMBL" id="KAK0749742.1"/>
    </source>
</evidence>
<dbReference type="InterPro" id="IPR035994">
    <property type="entry name" value="Nucleoside_phosphorylase_sf"/>
</dbReference>
<comment type="function">
    <text evidence="1">Nucleoside permease that transports adenosine and guanosine.</text>
</comment>
<dbReference type="InterPro" id="IPR009486">
    <property type="entry name" value="Pur_nuclsid_perm"/>
</dbReference>
<sequence>MGQLVGASAIPKHLEAQKITPKVMIVSMFKPEANAWYANMPAHGFGDLLAINVSTPGLSMLFPYIHCVADLTICQVTTGEAEINAAATMMATLLSPKFDFTKTYFLLGGIAGANPKYATLGGVALAQFAVQVALQYEFDAREMPENFSTPYFPLGTSGPGQYPNNHYGTEVIELNVALRDAAYALASKANLLDHPAAWEYRARYRAQGAFSAGYSQPAVVKCDTATADVYYSGTLLSEAFENVTTEWTNGTGRYCMTAQEDNAVLEVLVRMAVAELVDFGRVILMRTGSDFDRPPPGVSAYDHLVVLEQNGFKIATENIFRAGAAIVRGILDKWNCTFEEGIPPTNYIGDIFGSLGGEPNFGPGSWTKGKGGNISKRGAKVASKRPLVCGP</sequence>
<name>A0AA40F1Z0_9PEZI</name>
<dbReference type="EMBL" id="JAUKUD010000003">
    <property type="protein sequence ID" value="KAK0749742.1"/>
    <property type="molecule type" value="Genomic_DNA"/>
</dbReference>
<reference evidence="2" key="1">
    <citation type="submission" date="2023-06" db="EMBL/GenBank/DDBJ databases">
        <title>Genome-scale phylogeny and comparative genomics of the fungal order Sordariales.</title>
        <authorList>
            <consortium name="Lawrence Berkeley National Laboratory"/>
            <person name="Hensen N."/>
            <person name="Bonometti L."/>
            <person name="Westerberg I."/>
            <person name="Brannstrom I.O."/>
            <person name="Guillou S."/>
            <person name="Cros-Aarteil S."/>
            <person name="Calhoun S."/>
            <person name="Haridas S."/>
            <person name="Kuo A."/>
            <person name="Mondo S."/>
            <person name="Pangilinan J."/>
            <person name="Riley R."/>
            <person name="LaButti K."/>
            <person name="Andreopoulos B."/>
            <person name="Lipzen A."/>
            <person name="Chen C."/>
            <person name="Yanf M."/>
            <person name="Daum C."/>
            <person name="Ng V."/>
            <person name="Clum A."/>
            <person name="Steindorff A."/>
            <person name="Ohm R."/>
            <person name="Martin F."/>
            <person name="Silar P."/>
            <person name="Natvig D."/>
            <person name="Lalanne C."/>
            <person name="Gautier V."/>
            <person name="Ament-velasquez S.L."/>
            <person name="Kruys A."/>
            <person name="Hutchinson M.I."/>
            <person name="Powell A.J."/>
            <person name="Barry K."/>
            <person name="Miller A.N."/>
            <person name="Grigoriev I.V."/>
            <person name="Debuchy R."/>
            <person name="Gladieux P."/>
            <person name="Thoren M.H."/>
            <person name="Johannesson H."/>
        </authorList>
    </citation>
    <scope>NUCLEOTIDE SEQUENCE</scope>
    <source>
        <strain evidence="2">SMH3187-1</strain>
    </source>
</reference>
<dbReference type="Gene3D" id="3.40.50.1580">
    <property type="entry name" value="Nucleoside phosphorylase domain"/>
    <property type="match status" value="1"/>
</dbReference>